<name>A0A485CPY4_KLUCR</name>
<sequence length="75" mass="8155">MRSDNTSAWRQASASYSMSNDMKGRMTNLAGLYGTVLEDNNLSYSVQTGYLGGGEGNSGGLGLCRAELSRWVRQR</sequence>
<organism evidence="1 2">
    <name type="scientific">Kluyvera cryocrescens</name>
    <name type="common">Kluyvera citrophila</name>
    <dbReference type="NCBI Taxonomy" id="580"/>
    <lineage>
        <taxon>Bacteria</taxon>
        <taxon>Pseudomonadati</taxon>
        <taxon>Pseudomonadota</taxon>
        <taxon>Gammaproteobacteria</taxon>
        <taxon>Enterobacterales</taxon>
        <taxon>Enterobacteriaceae</taxon>
        <taxon>Kluyvera</taxon>
    </lineage>
</organism>
<evidence type="ECO:0000313" key="2">
    <source>
        <dbReference type="Proteomes" id="UP000401081"/>
    </source>
</evidence>
<protein>
    <submittedName>
        <fullName evidence="1">Outer membrane usher protein fimD</fullName>
    </submittedName>
</protein>
<reference evidence="1 2" key="1">
    <citation type="submission" date="2019-03" db="EMBL/GenBank/DDBJ databases">
        <authorList>
            <consortium name="Pathogen Informatics"/>
        </authorList>
    </citation>
    <scope>NUCLEOTIDE SEQUENCE [LARGE SCALE GENOMIC DNA]</scope>
    <source>
        <strain evidence="1 2">NCTC12993</strain>
    </source>
</reference>
<proteinExistence type="predicted"/>
<dbReference type="Proteomes" id="UP000401081">
    <property type="component" value="Unassembled WGS sequence"/>
</dbReference>
<gene>
    <name evidence="1" type="primary">fimD_11</name>
    <name evidence="1" type="ORF">NCTC12993_06744</name>
</gene>
<dbReference type="AlphaFoldDB" id="A0A485CPY4"/>
<dbReference type="EMBL" id="CAADJD010000027">
    <property type="protein sequence ID" value="VFS86555.1"/>
    <property type="molecule type" value="Genomic_DNA"/>
</dbReference>
<keyword evidence="2" id="KW-1185">Reference proteome</keyword>
<evidence type="ECO:0000313" key="1">
    <source>
        <dbReference type="EMBL" id="VFS86555.1"/>
    </source>
</evidence>
<accession>A0A485CPY4</accession>